<evidence type="ECO:0000259" key="1">
    <source>
        <dbReference type="Pfam" id="PF18480"/>
    </source>
</evidence>
<evidence type="ECO:0000313" key="2">
    <source>
        <dbReference type="EMBL" id="ASC71206.1"/>
    </source>
</evidence>
<dbReference type="EMBL" id="CP021983">
    <property type="protein sequence ID" value="ASC71206.1"/>
    <property type="molecule type" value="Genomic_DNA"/>
</dbReference>
<proteinExistence type="predicted"/>
<accession>A0A1Z3HLQ6</accession>
<name>A0A1Z3HLQ6_9CYAN</name>
<feature type="domain" description="DUF5615" evidence="1">
    <location>
        <begin position="4"/>
        <end position="113"/>
    </location>
</feature>
<reference evidence="2 3" key="1">
    <citation type="journal article" date="2016" name="Biochim. Biophys. Acta">
        <title>Characterization of red-shifted phycobilisomes isolated from the chlorophyll f-containing cyanobacterium Halomicronema hongdechloris.</title>
        <authorList>
            <person name="Li Y."/>
            <person name="Lin Y."/>
            <person name="Garvey C.J."/>
            <person name="Birch D."/>
            <person name="Corkery R.W."/>
            <person name="Loughlin P.C."/>
            <person name="Scheer H."/>
            <person name="Willows R.D."/>
            <person name="Chen M."/>
        </authorList>
    </citation>
    <scope>NUCLEOTIDE SEQUENCE [LARGE SCALE GENOMIC DNA]</scope>
    <source>
        <strain evidence="2 3">C2206</strain>
    </source>
</reference>
<evidence type="ECO:0000313" key="3">
    <source>
        <dbReference type="Proteomes" id="UP000191901"/>
    </source>
</evidence>
<keyword evidence="3" id="KW-1185">Reference proteome</keyword>
<dbReference type="AlphaFoldDB" id="A0A1Z3HLQ6"/>
<dbReference type="KEGG" id="hhg:XM38_021580"/>
<dbReference type="STRING" id="1641165.XM38_24040"/>
<dbReference type="RefSeq" id="WP_080813417.1">
    <property type="nucleotide sequence ID" value="NZ_CP021983.2"/>
</dbReference>
<protein>
    <recommendedName>
        <fullName evidence="1">DUF5615 domain-containing protein</fullName>
    </recommendedName>
</protein>
<organism evidence="2 3">
    <name type="scientific">Halomicronema hongdechloris C2206</name>
    <dbReference type="NCBI Taxonomy" id="1641165"/>
    <lineage>
        <taxon>Bacteria</taxon>
        <taxon>Bacillati</taxon>
        <taxon>Cyanobacteriota</taxon>
        <taxon>Cyanophyceae</taxon>
        <taxon>Nodosilineales</taxon>
        <taxon>Nodosilineaceae</taxon>
        <taxon>Halomicronema</taxon>
    </lineage>
</organism>
<dbReference type="Proteomes" id="UP000191901">
    <property type="component" value="Chromosome"/>
</dbReference>
<dbReference type="Pfam" id="PF18480">
    <property type="entry name" value="DUF5615"/>
    <property type="match status" value="1"/>
</dbReference>
<gene>
    <name evidence="2" type="ORF">XM38_021580</name>
</gene>
<dbReference type="InterPro" id="IPR041049">
    <property type="entry name" value="DUF5615"/>
</dbReference>
<sequence length="120" mass="13710">MTLKYLLDENVDSVYQVQIQRQEPEVIVFRIGMPGTPSIQSSDSDILCWCEEHSFILLTNNRKSMPVHLADHLAQGRHVPGIFILNNELSLGQQLEELILIAMASEETDFQDRITYLPIV</sequence>
<dbReference type="OrthoDB" id="572420at2"/>